<gene>
    <name evidence="1" type="ORF">CTM71_01380</name>
</gene>
<dbReference type="AlphaFoldDB" id="A0A2G9EE53"/>
<proteinExistence type="predicted"/>
<sequence>MIKAKPRKKNIVKVNETKEIKIIKKPSQEKLEATELAVALINIYLTTDNHKKVWDIELKEYDGIIPFKSYMEICKVRSQANKLFHILESDYFDNNDIEDNFYYRQAFVNQVEKSITGVSKELYLTVADVNESLPAGFMGTIISWKNMIKSLSKFKKLIKTLELEKEIKKLVDASKRFFSFIDGEIKIDNIL</sequence>
<name>A0A2G9EE53_9FUSO</name>
<evidence type="ECO:0000313" key="2">
    <source>
        <dbReference type="Proteomes" id="UP000229011"/>
    </source>
</evidence>
<evidence type="ECO:0000313" key="1">
    <source>
        <dbReference type="EMBL" id="PIM79193.1"/>
    </source>
</evidence>
<dbReference type="GeneID" id="93327123"/>
<comment type="caution">
    <text evidence="1">The sequence shown here is derived from an EMBL/GenBank/DDBJ whole genome shotgun (WGS) entry which is preliminary data.</text>
</comment>
<protein>
    <submittedName>
        <fullName evidence="1">Uncharacterized protein</fullName>
    </submittedName>
</protein>
<dbReference type="EMBL" id="PEQY01000001">
    <property type="protein sequence ID" value="PIM79193.1"/>
    <property type="molecule type" value="Genomic_DNA"/>
</dbReference>
<accession>A0A2G9EE53</accession>
<reference evidence="1 2" key="1">
    <citation type="submission" date="2017-11" db="EMBL/GenBank/DDBJ databases">
        <title>Genome sequencing of Fusobacterium periodonticum KCOM 1259.</title>
        <authorList>
            <person name="Kook J.-K."/>
            <person name="Park S.-N."/>
            <person name="Lim Y.K."/>
        </authorList>
    </citation>
    <scope>NUCLEOTIDE SEQUENCE [LARGE SCALE GENOMIC DNA]</scope>
    <source>
        <strain evidence="1 2">KCOM 1259</strain>
    </source>
</reference>
<dbReference type="RefSeq" id="WP_099957962.1">
    <property type="nucleotide sequence ID" value="NZ_PEQY01000001.1"/>
</dbReference>
<dbReference type="Proteomes" id="UP000229011">
    <property type="component" value="Unassembled WGS sequence"/>
</dbReference>
<organism evidence="1 2">
    <name type="scientific">Fusobacterium pseudoperiodonticum</name>
    <dbReference type="NCBI Taxonomy" id="2663009"/>
    <lineage>
        <taxon>Bacteria</taxon>
        <taxon>Fusobacteriati</taxon>
        <taxon>Fusobacteriota</taxon>
        <taxon>Fusobacteriia</taxon>
        <taxon>Fusobacteriales</taxon>
        <taxon>Fusobacteriaceae</taxon>
        <taxon>Fusobacterium</taxon>
    </lineage>
</organism>